<dbReference type="GO" id="GO:0016740">
    <property type="term" value="F:transferase activity"/>
    <property type="evidence" value="ECO:0007669"/>
    <property type="project" value="UniProtKB-KW"/>
</dbReference>
<accession>A0A7K3QMI7</accession>
<evidence type="ECO:0000313" key="2">
    <source>
        <dbReference type="Proteomes" id="UP000470520"/>
    </source>
</evidence>
<evidence type="ECO:0000313" key="1">
    <source>
        <dbReference type="EMBL" id="NEB90970.1"/>
    </source>
</evidence>
<dbReference type="PANTHER" id="PTHR48229:SF1">
    <property type="entry name" value="ALPHA METHYLACYL-COA RACEMASE-RELATED"/>
    <property type="match status" value="1"/>
</dbReference>
<organism evidence="1 2">
    <name type="scientific">Streptomyces bauhiniae</name>
    <dbReference type="NCBI Taxonomy" id="2340725"/>
    <lineage>
        <taxon>Bacteria</taxon>
        <taxon>Bacillati</taxon>
        <taxon>Actinomycetota</taxon>
        <taxon>Actinomycetes</taxon>
        <taxon>Kitasatosporales</taxon>
        <taxon>Streptomycetaceae</taxon>
        <taxon>Streptomyces</taxon>
    </lineage>
</organism>
<proteinExistence type="predicted"/>
<dbReference type="Proteomes" id="UP000470520">
    <property type="component" value="Unassembled WGS sequence"/>
</dbReference>
<dbReference type="InterPro" id="IPR023606">
    <property type="entry name" value="CoA-Trfase_III_dom_1_sf"/>
</dbReference>
<dbReference type="Pfam" id="PF02515">
    <property type="entry name" value="CoA_transf_3"/>
    <property type="match status" value="1"/>
</dbReference>
<sequence>MTQSAWQDTLVDCTLVNGTRQMGGGNVGQLGSHILPTRDGRFVVLTSLYSSNTKRIMELLDSGVLPRQLEQATRKWDAQDLENAAQDAGVPLAICRTREEYEATEQFQHHIGTPLIHIEKIGDSPQEPFLPGDRPLSGVRALGMAHVVAGPAVMRQLSAQGADALNLNTLDWIEEPTIYWQCQAGIRETYLDARIDANRTPIYELVRESDVFVENMRPGLVASQGFSAETLARYRPGIVYVSGRLNTPKGPWADWMGYDFTAAGLTGMFTDIGSADQPQLPHGVNVVCDFLTGYLGAIGVQAALLRRAAEGGSYKVTVTLAQTLMFEQALGLVDDDTLLHMDDLGPEHRPLKPNLQTGQTAFGEFTRLGSQVEMSRTPEYWADPIISPIGSSKPEWLPR</sequence>
<keyword evidence="1" id="KW-0808">Transferase</keyword>
<gene>
    <name evidence="1" type="ORF">G3I21_04360</name>
</gene>
<comment type="caution">
    <text evidence="1">The sequence shown here is derived from an EMBL/GenBank/DDBJ whole genome shotgun (WGS) entry which is preliminary data.</text>
</comment>
<reference evidence="1 2" key="1">
    <citation type="submission" date="2020-01" db="EMBL/GenBank/DDBJ databases">
        <title>Insect and environment-associated Actinomycetes.</title>
        <authorList>
            <person name="Currrie C."/>
            <person name="Chevrette M."/>
            <person name="Carlson C."/>
            <person name="Stubbendieck R."/>
            <person name="Wendt-Pienkowski E."/>
        </authorList>
    </citation>
    <scope>NUCLEOTIDE SEQUENCE [LARGE SCALE GENOMIC DNA]</scope>
    <source>
        <strain evidence="1 2">SID7754</strain>
    </source>
</reference>
<dbReference type="Gene3D" id="3.40.50.10540">
    <property type="entry name" value="Crotonobetainyl-coa:carnitine coa-transferase, domain 1"/>
    <property type="match status" value="1"/>
</dbReference>
<dbReference type="SUPFAM" id="SSF89796">
    <property type="entry name" value="CoA-transferase family III (CaiB/BaiF)"/>
    <property type="match status" value="2"/>
</dbReference>
<dbReference type="PANTHER" id="PTHR48229">
    <property type="entry name" value="CAIB/BAIF FAMILY ENZYME (AFU_ORTHOLOGUE AFUA_1G05360)-RELATED"/>
    <property type="match status" value="1"/>
</dbReference>
<dbReference type="InterPro" id="IPR003673">
    <property type="entry name" value="CoA-Trfase_fam_III"/>
</dbReference>
<name>A0A7K3QMI7_9ACTN</name>
<protein>
    <submittedName>
        <fullName evidence="1">CoA transferase</fullName>
    </submittedName>
</protein>
<dbReference type="InterPro" id="IPR052985">
    <property type="entry name" value="CoA-trans_III_biosynth/detox"/>
</dbReference>
<dbReference type="EMBL" id="JAAGMR010000052">
    <property type="protein sequence ID" value="NEB90970.1"/>
    <property type="molecule type" value="Genomic_DNA"/>
</dbReference>
<dbReference type="AlphaFoldDB" id="A0A7K3QMI7"/>